<keyword evidence="3" id="KW-1185">Reference proteome</keyword>
<accession>A0A940Y8P2</accession>
<evidence type="ECO:0000313" key="3">
    <source>
        <dbReference type="Proteomes" id="UP000676246"/>
    </source>
</evidence>
<dbReference type="EMBL" id="JAGQDD010000002">
    <property type="protein sequence ID" value="MBQ0929723.1"/>
    <property type="molecule type" value="Genomic_DNA"/>
</dbReference>
<organism evidence="2 3">
    <name type="scientific">Ideonella alba</name>
    <dbReference type="NCBI Taxonomy" id="2824118"/>
    <lineage>
        <taxon>Bacteria</taxon>
        <taxon>Pseudomonadati</taxon>
        <taxon>Pseudomonadota</taxon>
        <taxon>Betaproteobacteria</taxon>
        <taxon>Burkholderiales</taxon>
        <taxon>Sphaerotilaceae</taxon>
        <taxon>Ideonella</taxon>
    </lineage>
</organism>
<evidence type="ECO:0000256" key="1">
    <source>
        <dbReference type="SAM" id="MobiDB-lite"/>
    </source>
</evidence>
<sequence length="294" mass="31579">MSTSSTAPAVILLGPQGREPIGDAPAGAPAWRIVRMDRPLSADRPWAERVAFLTAHAALWQDAPQVMAWDDDIEIQAVAVAECLRLMRQHGLSLCQPGLAWNSHFADATTLHNPCFVYRHTSRLDSAVLAFGTAALRRLLPLMQAMPSRNALARLLPACQDVPQAGAAVLDAVQALRTSAPADEEFAEPDWPAVLAEDGPQHEAALSWGGLGLRGQRVALFDDSRETFLGLLAAGYACAVAEPLPIGEVFLQHFTRSLAPPPAALDLRAPDQRGSAPTLRRSPIIDHRRAPSAV</sequence>
<feature type="region of interest" description="Disordered" evidence="1">
    <location>
        <begin position="262"/>
        <end position="294"/>
    </location>
</feature>
<dbReference type="AlphaFoldDB" id="A0A940Y8P2"/>
<comment type="caution">
    <text evidence="2">The sequence shown here is derived from an EMBL/GenBank/DDBJ whole genome shotgun (WGS) entry which is preliminary data.</text>
</comment>
<gene>
    <name evidence="2" type="ORF">KAK03_04425</name>
</gene>
<feature type="compositionally biased region" description="Basic and acidic residues" evidence="1">
    <location>
        <begin position="283"/>
        <end position="294"/>
    </location>
</feature>
<protein>
    <submittedName>
        <fullName evidence="2">Uncharacterized protein</fullName>
    </submittedName>
</protein>
<dbReference type="Proteomes" id="UP000676246">
    <property type="component" value="Unassembled WGS sequence"/>
</dbReference>
<dbReference type="RefSeq" id="WP_210851973.1">
    <property type="nucleotide sequence ID" value="NZ_JAGQDD010000002.1"/>
</dbReference>
<name>A0A940Y8P2_9BURK</name>
<proteinExistence type="predicted"/>
<evidence type="ECO:0000313" key="2">
    <source>
        <dbReference type="EMBL" id="MBQ0929723.1"/>
    </source>
</evidence>
<reference evidence="2 3" key="1">
    <citation type="submission" date="2021-04" db="EMBL/GenBank/DDBJ databases">
        <title>The genome sequence of Ideonella sp. 3Y2.</title>
        <authorList>
            <person name="Liu Y."/>
        </authorList>
    </citation>
    <scope>NUCLEOTIDE SEQUENCE [LARGE SCALE GENOMIC DNA]</scope>
    <source>
        <strain evidence="2 3">3Y2</strain>
    </source>
</reference>